<dbReference type="PROSITE" id="PS00108">
    <property type="entry name" value="PROTEIN_KINASE_ST"/>
    <property type="match status" value="1"/>
</dbReference>
<dbReference type="EMBL" id="LT608276">
    <property type="protein sequence ID" value="SCO61967.1"/>
    <property type="molecule type" value="Genomic_DNA"/>
</dbReference>
<dbReference type="InterPro" id="IPR011009">
    <property type="entry name" value="Kinase-like_dom_sf"/>
</dbReference>
<dbReference type="InterPro" id="IPR000719">
    <property type="entry name" value="Prot_kinase_dom"/>
</dbReference>
<keyword evidence="1" id="KW-0723">Serine/threonine-protein kinase</keyword>
<gene>
    <name evidence="7" type="ORF">PBK173_000342000</name>
    <name evidence="9" type="ORF">PBNK65E_000332500</name>
    <name evidence="8" type="ORF">PBNK65NY_000332200</name>
    <name evidence="11" type="ORF">PBSP11A_000332500</name>
    <name evidence="10" type="ORF">PBSP11RLL_000332400</name>
</gene>
<keyword evidence="4 7" id="KW-0418">Kinase</keyword>
<dbReference type="Proteomes" id="UP000220214">
    <property type="component" value="Chromosome 12"/>
</dbReference>
<evidence type="ECO:0000313" key="14">
    <source>
        <dbReference type="Proteomes" id="UP000219974"/>
    </source>
</evidence>
<sequence length="569" mass="66746">MNVRHYKKSNNNIIKEKKKNKEKTKDNVANQIEHVKSLPYERTETIAYDSNNENNKIQTNKKIWNNEDEDPSIHRTSYGLEKKTTYNDDIWNSYERLPTTQFLNNSIEDNSLNNNIDYGSYNKHDTNVYNTQFFDKKKSEIYLNTNINDDQTLTNDEIEKRTMRTCNNVKATQNNLNLINKNKNPILTNKESKCNKMRIRTDQNYYEKIPLKNKNDHIKKMKIFNDLNSLTESISDIQNESESRNDESNEPNLKKIIKPYDKPVAEVNKPICNGVTIFFKGDRRFFNFNIPQNEMIEKKDLEIMEFISEGSFGAIYKAMWNNQIIALKKFNSSMTLEGMRSIAREINAYRSISHKYIVKYYGVCIDSDFIGIILEYFSKGKIFDTLHKGEFNLTYELRLRMCTQLAEVMNYLHEDKKLVHRDLKTSNILFDDEYNIKVCDFGKTMKLSDNGTVILEDNGGSIGYMAPECFIEGNTITEKSDIWGLSCCFIEIFFNQVPFQNIKEKEDIVVEILVNKKKPNIPKWFNPEFTEIIKRSFSTNPSKRPSCKEYLNLLLKYSPKTNAEHPEIS</sequence>
<dbReference type="SMR" id="A0A113SBH0"/>
<dbReference type="Proteomes" id="UP000219860">
    <property type="component" value="Chromosome 12"/>
</dbReference>
<keyword evidence="3" id="KW-0547">Nucleotide-binding</keyword>
<keyword evidence="5" id="KW-0067">ATP-binding</keyword>
<dbReference type="SMART" id="SM00220">
    <property type="entry name" value="S_TKc"/>
    <property type="match status" value="1"/>
</dbReference>
<evidence type="ECO:0000313" key="15">
    <source>
        <dbReference type="Proteomes" id="UP000220214"/>
    </source>
</evidence>
<dbReference type="AlphaFoldDB" id="A0A113SBH0"/>
<evidence type="ECO:0000259" key="6">
    <source>
        <dbReference type="PROSITE" id="PS50011"/>
    </source>
</evidence>
<dbReference type="PROSITE" id="PS50011">
    <property type="entry name" value="PROTEIN_KINASE_DOM"/>
    <property type="match status" value="1"/>
</dbReference>
<evidence type="ECO:0000313" key="10">
    <source>
        <dbReference type="EMBL" id="SCO61967.1"/>
    </source>
</evidence>
<reference evidence="7 12" key="1">
    <citation type="submission" date="2016-02" db="EMBL/GenBank/DDBJ databases">
        <authorList>
            <consortium name="Pathogen Informatics"/>
        </authorList>
    </citation>
    <scope>NUCLEOTIDE SEQUENCE [LARGE SCALE GENOMIC DNA]</scope>
    <source>
        <strain evidence="7 12">K173</strain>
        <strain evidence="8 16">NK65 ny</strain>
        <strain evidence="9 15">NK65e</strain>
        <strain evidence="11 13">SP11 Antwerpcl1</strain>
        <strain evidence="10 14">SP11 RLL</strain>
    </source>
</reference>
<evidence type="ECO:0000256" key="2">
    <source>
        <dbReference type="ARBA" id="ARBA00022679"/>
    </source>
</evidence>
<protein>
    <submittedName>
        <fullName evidence="7">Protein kinase, putative</fullName>
    </submittedName>
</protein>
<dbReference type="Gene3D" id="1.10.510.10">
    <property type="entry name" value="Transferase(Phosphotransferase) domain 1"/>
    <property type="match status" value="1"/>
</dbReference>
<dbReference type="GO" id="GO:0005524">
    <property type="term" value="F:ATP binding"/>
    <property type="evidence" value="ECO:0007669"/>
    <property type="project" value="UniProtKB-KW"/>
</dbReference>
<dbReference type="Pfam" id="PF00069">
    <property type="entry name" value="Pkinase"/>
    <property type="match status" value="1"/>
</dbReference>
<dbReference type="PANTHER" id="PTHR11584">
    <property type="entry name" value="SERINE/THREONINE PROTEIN KINASE"/>
    <property type="match status" value="1"/>
</dbReference>
<evidence type="ECO:0000313" key="12">
    <source>
        <dbReference type="Proteomes" id="UP000069549"/>
    </source>
</evidence>
<dbReference type="SUPFAM" id="SSF56112">
    <property type="entry name" value="Protein kinase-like (PK-like)"/>
    <property type="match status" value="1"/>
</dbReference>
<evidence type="ECO:0000313" key="13">
    <source>
        <dbReference type="Proteomes" id="UP000219860"/>
    </source>
</evidence>
<name>A0A113SBH0_PLABE</name>
<evidence type="ECO:0000313" key="7">
    <source>
        <dbReference type="EMBL" id="CXI79696.1"/>
    </source>
</evidence>
<dbReference type="EMBL" id="LT608148">
    <property type="protein sequence ID" value="SCM25320.1"/>
    <property type="molecule type" value="Genomic_DNA"/>
</dbReference>
<keyword evidence="2" id="KW-0808">Transferase</keyword>
<evidence type="ECO:0000313" key="9">
    <source>
        <dbReference type="EMBL" id="SCN27332.1"/>
    </source>
</evidence>
<evidence type="ECO:0000256" key="1">
    <source>
        <dbReference type="ARBA" id="ARBA00022527"/>
    </source>
</evidence>
<evidence type="ECO:0000313" key="16">
    <source>
        <dbReference type="Proteomes" id="UP000516480"/>
    </source>
</evidence>
<organism evidence="7 12">
    <name type="scientific">Plasmodium berghei</name>
    <dbReference type="NCBI Taxonomy" id="5821"/>
    <lineage>
        <taxon>Eukaryota</taxon>
        <taxon>Sar</taxon>
        <taxon>Alveolata</taxon>
        <taxon>Apicomplexa</taxon>
        <taxon>Aconoidasida</taxon>
        <taxon>Haemosporida</taxon>
        <taxon>Plasmodiidae</taxon>
        <taxon>Plasmodium</taxon>
        <taxon>Plasmodium (Vinckeia)</taxon>
    </lineage>
</organism>
<dbReference type="EMBL" id="LT608260">
    <property type="protein sequence ID" value="SCO63757.1"/>
    <property type="molecule type" value="Genomic_DNA"/>
</dbReference>
<dbReference type="GO" id="GO:0004674">
    <property type="term" value="F:protein serine/threonine kinase activity"/>
    <property type="evidence" value="ECO:0007669"/>
    <property type="project" value="UniProtKB-KW"/>
</dbReference>
<proteinExistence type="predicted"/>
<evidence type="ECO:0000256" key="4">
    <source>
        <dbReference type="ARBA" id="ARBA00022777"/>
    </source>
</evidence>
<feature type="domain" description="Protein kinase" evidence="6">
    <location>
        <begin position="301"/>
        <end position="568"/>
    </location>
</feature>
<dbReference type="Proteomes" id="UP000516480">
    <property type="component" value="Chromosome 12"/>
</dbReference>
<dbReference type="EMBL" id="LT160032">
    <property type="protein sequence ID" value="CXI79696.1"/>
    <property type="molecule type" value="Genomic_DNA"/>
</dbReference>
<evidence type="ECO:0000256" key="3">
    <source>
        <dbReference type="ARBA" id="ARBA00022741"/>
    </source>
</evidence>
<evidence type="ECO:0000313" key="11">
    <source>
        <dbReference type="EMBL" id="SCO63757.1"/>
    </source>
</evidence>
<dbReference type="Proteomes" id="UP000069549">
    <property type="component" value="Chromosome 12"/>
</dbReference>
<evidence type="ECO:0000256" key="5">
    <source>
        <dbReference type="ARBA" id="ARBA00022840"/>
    </source>
</evidence>
<accession>A0A113SBH0</accession>
<dbReference type="OMA" id="NYLHEDK"/>
<dbReference type="Proteomes" id="UP000219974">
    <property type="component" value="Chromosome 12"/>
</dbReference>
<dbReference type="PANTHER" id="PTHR11584:SF369">
    <property type="entry name" value="MITOGEN-ACTIVATED PROTEIN KINASE KINASE KINASE 19-RELATED"/>
    <property type="match status" value="1"/>
</dbReference>
<dbReference type="VEuPathDB" id="PlasmoDB:PBANKA_1228800"/>
<dbReference type="OrthoDB" id="339325at2759"/>
<evidence type="ECO:0000313" key="8">
    <source>
        <dbReference type="EMBL" id="SCM25320.1"/>
    </source>
</evidence>
<dbReference type="InterPro" id="IPR008271">
    <property type="entry name" value="Ser/Thr_kinase_AS"/>
</dbReference>
<dbReference type="EMBL" id="LT614638">
    <property type="protein sequence ID" value="SCN27332.1"/>
    <property type="molecule type" value="Genomic_DNA"/>
</dbReference>